<protein>
    <submittedName>
        <fullName evidence="2">Uncharacterized protein</fullName>
    </submittedName>
</protein>
<accession>A0A0E0IYS2</accession>
<dbReference type="AlphaFoldDB" id="A0A0E0IYS2"/>
<dbReference type="EnsemblPlants" id="ONIVA11G04470.8">
    <property type="protein sequence ID" value="ONIVA11G04470.8"/>
    <property type="gene ID" value="ONIVA11G04470"/>
</dbReference>
<feature type="region of interest" description="Disordered" evidence="1">
    <location>
        <begin position="1"/>
        <end position="45"/>
    </location>
</feature>
<evidence type="ECO:0000313" key="2">
    <source>
        <dbReference type="EnsemblPlants" id="ONIVA11G04470.8"/>
    </source>
</evidence>
<dbReference type="Gramene" id="ONIVA11G04470.8">
    <property type="protein sequence ID" value="ONIVA11G04470.8"/>
    <property type="gene ID" value="ONIVA11G04470"/>
</dbReference>
<evidence type="ECO:0000313" key="3">
    <source>
        <dbReference type="Proteomes" id="UP000006591"/>
    </source>
</evidence>
<keyword evidence="3" id="KW-1185">Reference proteome</keyword>
<sequence length="181" mass="20219">MGHSWSPLRKLSEWPQASGPGPQDTSGRRPWHPHRAHDTSPPARRSWSRICLGSLDLDGDGTNAGDSIESAGRAHSQPRGFHLQRRKAGILAGLPDWEGTQVRMYSGINSELRPCHKDSFAMPCAKNRYMLFSCRMAQNDQSGLAYFKPRVPAKTPAPMNLITFASSMNCRSRSEMPYPER</sequence>
<organism evidence="2">
    <name type="scientific">Oryza nivara</name>
    <name type="common">Indian wild rice</name>
    <name type="synonym">Oryza sativa f. spontanea</name>
    <dbReference type="NCBI Taxonomy" id="4536"/>
    <lineage>
        <taxon>Eukaryota</taxon>
        <taxon>Viridiplantae</taxon>
        <taxon>Streptophyta</taxon>
        <taxon>Embryophyta</taxon>
        <taxon>Tracheophyta</taxon>
        <taxon>Spermatophyta</taxon>
        <taxon>Magnoliopsida</taxon>
        <taxon>Liliopsida</taxon>
        <taxon>Poales</taxon>
        <taxon>Poaceae</taxon>
        <taxon>BOP clade</taxon>
        <taxon>Oryzoideae</taxon>
        <taxon>Oryzeae</taxon>
        <taxon>Oryzinae</taxon>
        <taxon>Oryza</taxon>
    </lineage>
</organism>
<evidence type="ECO:0000256" key="1">
    <source>
        <dbReference type="SAM" id="MobiDB-lite"/>
    </source>
</evidence>
<dbReference type="Proteomes" id="UP000006591">
    <property type="component" value="Chromosome 11"/>
</dbReference>
<proteinExistence type="predicted"/>
<reference evidence="2" key="2">
    <citation type="submission" date="2018-04" db="EMBL/GenBank/DDBJ databases">
        <title>OnivRS2 (Oryza nivara Reference Sequence Version 2).</title>
        <authorList>
            <person name="Zhang J."/>
            <person name="Kudrna D."/>
            <person name="Lee S."/>
            <person name="Talag J."/>
            <person name="Rajasekar S."/>
            <person name="Welchert J."/>
            <person name="Hsing Y.-I."/>
            <person name="Wing R.A."/>
        </authorList>
    </citation>
    <scope>NUCLEOTIDE SEQUENCE [LARGE SCALE GENOMIC DNA]</scope>
    <source>
        <strain evidence="2">SL10</strain>
    </source>
</reference>
<reference evidence="2" key="1">
    <citation type="submission" date="2015-04" db="UniProtKB">
        <authorList>
            <consortium name="EnsemblPlants"/>
        </authorList>
    </citation>
    <scope>IDENTIFICATION</scope>
    <source>
        <strain evidence="2">SL10</strain>
    </source>
</reference>
<name>A0A0E0IYS2_ORYNI</name>